<dbReference type="Proteomes" id="UP000014725">
    <property type="component" value="Segment"/>
</dbReference>
<proteinExistence type="predicted"/>
<accession>S0A378</accession>
<protein>
    <submittedName>
        <fullName evidence="1">Uncharacterized protein</fullName>
    </submittedName>
</protein>
<keyword evidence="2" id="KW-1185">Reference proteome</keyword>
<name>S0A378_9CAUD</name>
<reference evidence="2" key="2">
    <citation type="submission" date="2013-03" db="EMBL/GenBank/DDBJ databases">
        <title>The Cellulophaga phages: a novel, diverse, and globally ubiquitous model system.</title>
        <authorList>
            <person name="Holmfeldt K."/>
            <person name="Solonenko N."/>
            <person name="Shah M."/>
            <person name="Corrier K."/>
            <person name="Riemann L."/>
            <person name="VerBerkmoes N.C."/>
            <person name="Sullivan M.B."/>
        </authorList>
    </citation>
    <scope>NUCLEOTIDE SEQUENCE [LARGE SCALE GENOMIC DNA]</scope>
</reference>
<dbReference type="EMBL" id="KC821624">
    <property type="protein sequence ID" value="AGO48902.1"/>
    <property type="molecule type" value="Genomic_DNA"/>
</dbReference>
<dbReference type="KEGG" id="vg:16797448"/>
<evidence type="ECO:0000313" key="2">
    <source>
        <dbReference type="Proteomes" id="UP000014725"/>
    </source>
</evidence>
<organism evidence="1 2">
    <name type="scientific">Cellulophaga phage phi14:2</name>
    <dbReference type="NCBI Taxonomy" id="1327990"/>
    <lineage>
        <taxon>Viruses</taxon>
        <taxon>Duplodnaviria</taxon>
        <taxon>Heunggongvirae</taxon>
        <taxon>Uroviricota</taxon>
        <taxon>Caudoviricetes</taxon>
        <taxon>Crassvirales</taxon>
        <taxon>Steigviridae</taxon>
        <taxon>Asinivirinae</taxon>
        <taxon>Akihdevirus</taxon>
        <taxon>Akihdevirus balticus</taxon>
    </lineage>
</organism>
<gene>
    <name evidence="1" type="ORF">Phi14:2_gp024</name>
</gene>
<reference evidence="1 2" key="1">
    <citation type="journal article" date="2013" name="Proc. Natl. Acad. Sci. U.S.A.">
        <title>Twelve previously unknown phage genera are ubiquitous in global oceans.</title>
        <authorList>
            <person name="Holmfeldt K."/>
            <person name="Solonenko N."/>
            <person name="Shah M."/>
            <person name="Corrier K."/>
            <person name="Riemann L."/>
            <person name="Verberkmoes N.C."/>
            <person name="Sullivan M.B."/>
        </authorList>
    </citation>
    <scope>NUCLEOTIDE SEQUENCE [LARGE SCALE GENOMIC DNA]</scope>
    <source>
        <strain evidence="1">Phi14:2</strain>
    </source>
</reference>
<dbReference type="GeneID" id="16797448"/>
<sequence>MFSDLHRFKEFKESEPKTTTKTKEKVIDIQDCNNCSYCKKTFVITKKCLIKGVTIKNGRVEAYRCESYLKK</sequence>
<evidence type="ECO:0000313" key="1">
    <source>
        <dbReference type="EMBL" id="AGO48902.1"/>
    </source>
</evidence>